<dbReference type="EMBL" id="CAJDYZ010007918">
    <property type="protein sequence ID" value="CAD1474771.1"/>
    <property type="molecule type" value="Genomic_DNA"/>
</dbReference>
<dbReference type="PANTHER" id="PTHR20905">
    <property type="entry name" value="N-ACETYLTRANSFERASE-RELATED"/>
    <property type="match status" value="1"/>
</dbReference>
<sequence>MDKNERCEPPIKYPIKPPGPPKVWNIVEIKLKNAETPIRFTIQEIPEDRYEEAIKHMCKYFIADEPMCKCMNGINDPEYVKSFEQIWRTLINHGLSIAAFTEDPNGGKPIIAGLNVLTLSFKDEKFNSDEIKSKGGQVVFDAVLHLNKEVNVFERYGIDKYMTAFGLSVNPSYRGAALGAHLLNARVNVGREYNIPVTITAFTSPISQKLAERCGFETLIEKNYDEYVDEKGNLQFPGITAKSMKLMGKRLL</sequence>
<evidence type="ECO:0000313" key="2">
    <source>
        <dbReference type="Proteomes" id="UP000752696"/>
    </source>
</evidence>
<protein>
    <recommendedName>
        <fullName evidence="3">N-acetyltransferase domain-containing protein</fullName>
    </recommendedName>
</protein>
<proteinExistence type="predicted"/>
<dbReference type="GO" id="GO:0008080">
    <property type="term" value="F:N-acetyltransferase activity"/>
    <property type="evidence" value="ECO:0007669"/>
    <property type="project" value="TreeGrafter"/>
</dbReference>
<evidence type="ECO:0008006" key="3">
    <source>
        <dbReference type="Google" id="ProtNLM"/>
    </source>
</evidence>
<keyword evidence="2" id="KW-1185">Reference proteome</keyword>
<comment type="caution">
    <text evidence="1">The sequence shown here is derived from an EMBL/GenBank/DDBJ whole genome shotgun (WGS) entry which is preliminary data.</text>
</comment>
<dbReference type="PANTHER" id="PTHR20905:SF32">
    <property type="entry name" value="ARYLALKYLAMINE N-ACETYLTRANSFERASE-LIKE 7, ISOFORM A"/>
    <property type="match status" value="1"/>
</dbReference>
<reference evidence="1" key="1">
    <citation type="submission" date="2020-07" db="EMBL/GenBank/DDBJ databases">
        <authorList>
            <person name="Nazaruddin N."/>
        </authorList>
    </citation>
    <scope>NUCLEOTIDE SEQUENCE</scope>
</reference>
<evidence type="ECO:0000313" key="1">
    <source>
        <dbReference type="EMBL" id="CAD1474771.1"/>
    </source>
</evidence>
<dbReference type="AlphaFoldDB" id="A0A6V7H6B3"/>
<dbReference type="Proteomes" id="UP000752696">
    <property type="component" value="Unassembled WGS sequence"/>
</dbReference>
<dbReference type="Gene3D" id="3.40.630.30">
    <property type="match status" value="1"/>
</dbReference>
<accession>A0A6V7H6B3</accession>
<gene>
    <name evidence="1" type="ORF">MHI_LOCUS491310</name>
</gene>
<dbReference type="OrthoDB" id="8113373at2759"/>
<organism evidence="1 2">
    <name type="scientific">Heterotrigona itama</name>
    <dbReference type="NCBI Taxonomy" id="395501"/>
    <lineage>
        <taxon>Eukaryota</taxon>
        <taxon>Metazoa</taxon>
        <taxon>Ecdysozoa</taxon>
        <taxon>Arthropoda</taxon>
        <taxon>Hexapoda</taxon>
        <taxon>Insecta</taxon>
        <taxon>Pterygota</taxon>
        <taxon>Neoptera</taxon>
        <taxon>Endopterygota</taxon>
        <taxon>Hymenoptera</taxon>
        <taxon>Apocrita</taxon>
        <taxon>Aculeata</taxon>
        <taxon>Apoidea</taxon>
        <taxon>Anthophila</taxon>
        <taxon>Apidae</taxon>
        <taxon>Heterotrigona</taxon>
    </lineage>
</organism>
<name>A0A6V7H6B3_9HYME</name>
<dbReference type="SUPFAM" id="SSF55729">
    <property type="entry name" value="Acyl-CoA N-acyltransferases (Nat)"/>
    <property type="match status" value="1"/>
</dbReference>
<dbReference type="InterPro" id="IPR016181">
    <property type="entry name" value="Acyl_CoA_acyltransferase"/>
</dbReference>